<dbReference type="Pfam" id="PF24588">
    <property type="entry name" value="DUF7613"/>
    <property type="match status" value="1"/>
</dbReference>
<dbReference type="Pfam" id="PF24586">
    <property type="entry name" value="DUF7611"/>
    <property type="match status" value="1"/>
</dbReference>
<gene>
    <name evidence="10" type="ORF">G7Y89_g1045</name>
</gene>
<dbReference type="Pfam" id="PF24589">
    <property type="entry name" value="DUF7614"/>
    <property type="match status" value="1"/>
</dbReference>
<feature type="transmembrane region" description="Helical" evidence="8">
    <location>
        <begin position="1439"/>
        <end position="1464"/>
    </location>
</feature>
<dbReference type="InterPro" id="IPR056033">
    <property type="entry name" value="DUF7614"/>
</dbReference>
<feature type="compositionally biased region" description="Basic and acidic residues" evidence="7">
    <location>
        <begin position="2042"/>
        <end position="2052"/>
    </location>
</feature>
<keyword evidence="6 8" id="KW-0472">Membrane</keyword>
<dbReference type="Pfam" id="PF24587">
    <property type="entry name" value="DUF7612"/>
    <property type="match status" value="1"/>
</dbReference>
<feature type="transmembrane region" description="Helical" evidence="8">
    <location>
        <begin position="1622"/>
        <end position="1647"/>
    </location>
</feature>
<feature type="transmembrane region" description="Helical" evidence="8">
    <location>
        <begin position="905"/>
        <end position="927"/>
    </location>
</feature>
<dbReference type="InterPro" id="IPR010308">
    <property type="entry name" value="TRP_C"/>
</dbReference>
<evidence type="ECO:0000256" key="6">
    <source>
        <dbReference type="ARBA" id="ARBA00023136"/>
    </source>
</evidence>
<dbReference type="SMART" id="SM01320">
    <property type="entry name" value="TRP_N"/>
    <property type="match status" value="1"/>
</dbReference>
<evidence type="ECO:0000313" key="10">
    <source>
        <dbReference type="EMBL" id="KAF4637043.1"/>
    </source>
</evidence>
<evidence type="ECO:0000256" key="1">
    <source>
        <dbReference type="ARBA" id="ARBA00004141"/>
    </source>
</evidence>
<feature type="transmembrane region" description="Helical" evidence="8">
    <location>
        <begin position="1765"/>
        <end position="1784"/>
    </location>
</feature>
<name>A0A8H4RWV4_9HELO</name>
<feature type="region of interest" description="Disordered" evidence="7">
    <location>
        <begin position="128"/>
        <end position="168"/>
    </location>
</feature>
<feature type="transmembrane region" description="Helical" evidence="8">
    <location>
        <begin position="1796"/>
        <end position="1818"/>
    </location>
</feature>
<feature type="region of interest" description="Disordered" evidence="7">
    <location>
        <begin position="271"/>
        <end position="302"/>
    </location>
</feature>
<keyword evidence="4" id="KW-0732">Signal</keyword>
<protein>
    <recommendedName>
        <fullName evidence="9">ML-like domain-containing protein</fullName>
    </recommendedName>
</protein>
<comment type="caution">
    <text evidence="10">The sequence shown here is derived from an EMBL/GenBank/DDBJ whole genome shotgun (WGS) entry which is preliminary data.</text>
</comment>
<feature type="domain" description="ML-like" evidence="9">
    <location>
        <begin position="1246"/>
        <end position="1438"/>
    </location>
</feature>
<proteinExistence type="inferred from homology"/>
<evidence type="ECO:0000256" key="3">
    <source>
        <dbReference type="ARBA" id="ARBA00022692"/>
    </source>
</evidence>
<comment type="similarity">
    <text evidence="2">Belongs to the transient receptor potential (TRP) ion channel family.</text>
</comment>
<dbReference type="InterPro" id="IPR056032">
    <property type="entry name" value="DUF7613"/>
</dbReference>
<dbReference type="OrthoDB" id="5312224at2759"/>
<feature type="compositionally biased region" description="Basic residues" evidence="7">
    <location>
        <begin position="81"/>
        <end position="98"/>
    </location>
</feature>
<feature type="region of interest" description="Disordered" evidence="7">
    <location>
        <begin position="37"/>
        <end position="102"/>
    </location>
</feature>
<feature type="region of interest" description="Disordered" evidence="7">
    <location>
        <begin position="1090"/>
        <end position="1117"/>
    </location>
</feature>
<evidence type="ECO:0000256" key="8">
    <source>
        <dbReference type="SAM" id="Phobius"/>
    </source>
</evidence>
<feature type="region of interest" description="Disordered" evidence="7">
    <location>
        <begin position="1"/>
        <end position="20"/>
    </location>
</feature>
<feature type="compositionally biased region" description="Polar residues" evidence="7">
    <location>
        <begin position="1102"/>
        <end position="1114"/>
    </location>
</feature>
<keyword evidence="5 8" id="KW-1133">Transmembrane helix</keyword>
<evidence type="ECO:0000313" key="11">
    <source>
        <dbReference type="Proteomes" id="UP000566819"/>
    </source>
</evidence>
<dbReference type="InterPro" id="IPR032800">
    <property type="entry name" value="TRP_N"/>
</dbReference>
<dbReference type="InterPro" id="IPR056030">
    <property type="entry name" value="DUF7611"/>
</dbReference>
<feature type="compositionally biased region" description="Polar residues" evidence="7">
    <location>
        <begin position="286"/>
        <end position="302"/>
    </location>
</feature>
<dbReference type="Proteomes" id="UP000566819">
    <property type="component" value="Unassembled WGS sequence"/>
</dbReference>
<dbReference type="Pfam" id="PF14558">
    <property type="entry name" value="TRP_N"/>
    <property type="match status" value="1"/>
</dbReference>
<dbReference type="EMBL" id="JAAMPI010000038">
    <property type="protein sequence ID" value="KAF4637043.1"/>
    <property type="molecule type" value="Genomic_DNA"/>
</dbReference>
<dbReference type="GO" id="GO:0016020">
    <property type="term" value="C:membrane"/>
    <property type="evidence" value="ECO:0007669"/>
    <property type="project" value="UniProtKB-SubCell"/>
</dbReference>
<feature type="compositionally biased region" description="Acidic residues" evidence="7">
    <location>
        <begin position="2180"/>
        <end position="2192"/>
    </location>
</feature>
<comment type="subcellular location">
    <subcellularLocation>
        <location evidence="1">Membrane</location>
        <topology evidence="1">Multi-pass membrane protein</topology>
    </subcellularLocation>
</comment>
<feature type="compositionally biased region" description="Basic residues" evidence="7">
    <location>
        <begin position="2255"/>
        <end position="2265"/>
    </location>
</feature>
<keyword evidence="11" id="KW-1185">Reference proteome</keyword>
<feature type="transmembrane region" description="Helical" evidence="8">
    <location>
        <begin position="1733"/>
        <end position="1753"/>
    </location>
</feature>
<evidence type="ECO:0000256" key="4">
    <source>
        <dbReference type="ARBA" id="ARBA00022729"/>
    </source>
</evidence>
<dbReference type="GO" id="GO:0055085">
    <property type="term" value="P:transmembrane transport"/>
    <property type="evidence" value="ECO:0007669"/>
    <property type="project" value="TreeGrafter"/>
</dbReference>
<evidence type="ECO:0000256" key="7">
    <source>
        <dbReference type="SAM" id="MobiDB-lite"/>
    </source>
</evidence>
<reference evidence="10 11" key="1">
    <citation type="submission" date="2020-03" db="EMBL/GenBank/DDBJ databases">
        <title>Draft Genome Sequence of Cudoniella acicularis.</title>
        <authorList>
            <person name="Buettner E."/>
            <person name="Kellner H."/>
        </authorList>
    </citation>
    <scope>NUCLEOTIDE SEQUENCE [LARGE SCALE GENOMIC DNA]</scope>
    <source>
        <strain evidence="10 11">DSM 108380</strain>
    </source>
</reference>
<feature type="compositionally biased region" description="Polar residues" evidence="7">
    <location>
        <begin position="1929"/>
        <end position="1946"/>
    </location>
</feature>
<feature type="region of interest" description="Disordered" evidence="7">
    <location>
        <begin position="1926"/>
        <end position="2052"/>
    </location>
</feature>
<dbReference type="InterPro" id="IPR040241">
    <property type="entry name" value="TRP_Flc/Pkd2-like"/>
</dbReference>
<feature type="transmembrane region" description="Helical" evidence="8">
    <location>
        <begin position="1577"/>
        <end position="1601"/>
    </location>
</feature>
<accession>A0A8H4RWV4</accession>
<dbReference type="PANTHER" id="PTHR31145">
    <property type="entry name" value="INTEGRAL MEMBRANE PROTEIN (AFU_ORTHOLOGUE AFUA_7G01610)"/>
    <property type="match status" value="1"/>
</dbReference>
<evidence type="ECO:0000256" key="5">
    <source>
        <dbReference type="ARBA" id="ARBA00022989"/>
    </source>
</evidence>
<feature type="region of interest" description="Disordered" evidence="7">
    <location>
        <begin position="2105"/>
        <end position="2333"/>
    </location>
</feature>
<feature type="compositionally biased region" description="Polar residues" evidence="7">
    <location>
        <begin position="2300"/>
        <end position="2313"/>
    </location>
</feature>
<sequence>MEEPPIAGKENEKKPKSRFMGKLFKEKEKKLAMDNNVDDFLHGPQDKAPLMPASAGHPPPLSRIDTINARRWPTAAEIQHTRRTRGRSASPKRSKKGLAVRFTDNQPEVIGEGGDEATTPVSEIGARRRAHSHPVGSHPTPDQVLLPAKASDSVDGPGTFDDFRPGPLRRTQTGYESISEQSGTAGSVSGTSSDILKPMLPSDGVLKGQPFDPTSFAARVKADMRSGEGKALVSVAAYSPENNQLKPDSLGFDSDLTPQLDELRINTMRNSYISTPPTAPGPRQAADSQTPTPSATQKSTPVSVVLESPAPLSRASTLQGAAIALVEDALEDFSRRVAHLFTLFRLSTESVKPLPQCSLEELVRAALWWFLKGRMNLEARVRERPASPQGQKTRLFALQQAYADLAKSLWIAEKVTPQRPEVMDRSAVSDSNSSLTSVLEARQSIISNLRKLTMSMKRNGFLPPDADDAPLPQGLDNSIWIVGEGSHSLAASQRPSGIVALLDAFPLGDSNQNFHFGRVFIEGILEEEAASQHYRCPVVMSLVRAQKEKELSAIVASQDGLLKLCIQKDRTQGPTWDDVSWQPKYNSLKVGLPRSFVLRLHCSEQDFRTIWGIYDYQAKVHASLIQRRDESVIFEAIIKSFKYIDPNPESRFPKEALPNCYLRVFEKVLVEKTGSGTRSMHRGFRLALNTSPKTKGLRGIDQDIPPNQPLEFGFLRGEDGQPAILLNFVTPKTRYRIVMTFGETSERARLHQLLTGTALGGGEDVVAEASMKAFAIASYSAIEKDSPCLKTLDWQGFRVINEDNGDIQDSKTVLSDHLRVAIDFKTGSLTDRINIEPGELKIRLDVKSSKQLKVFRRPQQDMTLSVVESQVSQELPHELTELLQTIAKSPSTRTYLFPGLQELHLFQSAITGFVVLYDGMATSFNIARRRMVVPIYKKWDAASTRIQVVQREKLVQLVAFFENFNHGDCMNFALKSTDTFESSSRGGKYTLRIVDAKFALPKAYREGEEAVGHEFVCLDMPEYPGEHDDITIVFDTETGSESQIPTTHNISAAKSLHAQASGPTRRTFWSIKQFGNPYLTRFKISRAPCKLQQTDGEPRRIATSSATLPRSTTEPRPAKAHNVFLGTSFRSRHHPSSDVTTSLDANAMEKLESNYQAIQEHRDDRVARRENHGAITTSAEWRASWQTARCDTGIERVSNTSTFPPYSPFQTWSRTKDMSPPLRRQRRWFNTFGYILGIFSLWIIPATAVFIDFENCLSQSVQNEGPLLQLQFVPYFVDAVFNTTDPSHNLQLTVYGNVTGSGPEPTSRRVLPPWNDTLYWNSNQTDLGGKFENIPDPTADFPKFTTLFNKVDVLTYEPYNNTVNFCDQLVNTPCPLSPNFSLNLSSPYELPAFGFSNNFYSSYAFTSFTATLLIKYGDPDATSVGCISANVTPDLGSGLGAILTFIPLVVLIFVGIATAFAAVFSPWGTTDTFRWTSNYGRDEDLLRLVTPGFGDCLQYIQFVVLTGGLTLNYPGFYQPIVSKVAWSALMFNQSFVSVGPGIDSVVDGMYVTHGDYGLDRLRQLVGMLNVDDVWAGMAVWLLVIIGIVLAFIQLGFLFRWIHRHVNNTQEEDLRAKNMPFSVGNVIRIVFNYFLLPIVALSMFQLVVASNSPAFTVALAVVMLALIVGFAIWLLYLIASTRPKSYLFDDLPTVLLYGSLYNTYSDNAASFALIPVLLTFVRGVAIGAVQPSGIAQLALLAICEVIFILTLHAFRPFHSPTSMNAFHTFFSFVRLAIVLLMISFAPSLGVTDGPKGWIGYAILLMHAIVLICGFLLNAIQTIVEVAARMAGAGGDESGAARGGLVKVFGMRQLSRRLPRRDAAISRQSQLSSAAMLDSENDRKAYIMDGGRLRSQSAGSAGVLLNRQSTGLDSIAIDAYGAMPPHHIGSGASSHTPTTPGEASTFSFLPSAAAPSGLGRNRGPIIGLTQAETADPYYRPPRFRRPTIDAYSPGARSRGSWASGDWVAKRWSQPESGAVEAAEEGPSISGRATPVPQPPLDGSPEPRRSKADYTTREVDFYYGVRGPALNANVPSRRIKTGPADPTGPAASAAGWFKGLFGGKTKEKGKGFEVVRSSRMPPGMKRPGQESPPEGVPVATGGIRNGPIDSDTESVRPRPRSDTGTTAPESAHEDDNLVSPIESGEDDDEDYDDGDFEIHRISDIPPTLPGIELPGGGIELPSRFPSKATSKASSRRAKPTDAPLVPGLPTRLPSRKPSVPRKSSRRKSQNADLAQPSAHLLSQHKAQGSLDSSRLPFERSNSHNRQSTISTNSSMVTPDPGHSRTPSSVLGNFSADFRDDRPTSVGFVNHHSIQTINQIENPDFLGTSAEVVDGRNSGASSMEHPRH</sequence>
<dbReference type="PANTHER" id="PTHR31145:SF6">
    <property type="entry name" value="INTEGRAL MEMBRANE PROTEIN (AFU_ORTHOLOGUE AFUA_7G01610)"/>
    <property type="match status" value="1"/>
</dbReference>
<feature type="region of interest" description="Disordered" evidence="7">
    <location>
        <begin position="2364"/>
        <end position="2384"/>
    </location>
</feature>
<feature type="transmembrane region" description="Helical" evidence="8">
    <location>
        <begin position="1228"/>
        <end position="1251"/>
    </location>
</feature>
<evidence type="ECO:0000259" key="9">
    <source>
        <dbReference type="SMART" id="SM01320"/>
    </source>
</evidence>
<dbReference type="InterPro" id="IPR056031">
    <property type="entry name" value="DUF7612"/>
</dbReference>
<keyword evidence="3 8" id="KW-0812">Transmembrane</keyword>
<feature type="transmembrane region" description="Helical" evidence="8">
    <location>
        <begin position="1653"/>
        <end position="1677"/>
    </location>
</feature>
<dbReference type="Pfam" id="PF06011">
    <property type="entry name" value="TRP"/>
    <property type="match status" value="1"/>
</dbReference>
<organism evidence="10 11">
    <name type="scientific">Cudoniella acicularis</name>
    <dbReference type="NCBI Taxonomy" id="354080"/>
    <lineage>
        <taxon>Eukaryota</taxon>
        <taxon>Fungi</taxon>
        <taxon>Dikarya</taxon>
        <taxon>Ascomycota</taxon>
        <taxon>Pezizomycotina</taxon>
        <taxon>Leotiomycetes</taxon>
        <taxon>Helotiales</taxon>
        <taxon>Tricladiaceae</taxon>
        <taxon>Cudoniella</taxon>
    </lineage>
</organism>
<evidence type="ECO:0000256" key="2">
    <source>
        <dbReference type="ARBA" id="ARBA00010642"/>
    </source>
</evidence>